<organism evidence="4 5">
    <name type="scientific">Conexibacter stalactiti</name>
    <dbReference type="NCBI Taxonomy" id="1940611"/>
    <lineage>
        <taxon>Bacteria</taxon>
        <taxon>Bacillati</taxon>
        <taxon>Actinomycetota</taxon>
        <taxon>Thermoleophilia</taxon>
        <taxon>Solirubrobacterales</taxon>
        <taxon>Conexibacteraceae</taxon>
        <taxon>Conexibacter</taxon>
    </lineage>
</organism>
<dbReference type="Proteomes" id="UP001284601">
    <property type="component" value="Unassembled WGS sequence"/>
</dbReference>
<dbReference type="Gene3D" id="3.40.640.10">
    <property type="entry name" value="Type I PLP-dependent aspartate aminotransferase-like (Major domain)"/>
    <property type="match status" value="1"/>
</dbReference>
<gene>
    <name evidence="4" type="ORF">R7226_21660</name>
</gene>
<name>A0ABU4HVV3_9ACTN</name>
<proteinExistence type="predicted"/>
<accession>A0ABU4HVV3</accession>
<reference evidence="5" key="1">
    <citation type="submission" date="2023-07" db="EMBL/GenBank/DDBJ databases">
        <title>Conexibacter stalactiti sp. nov., isolated from stalactites in a lava cave and emended description of the genus Conexibacter.</title>
        <authorList>
            <person name="Lee S.D."/>
        </authorList>
    </citation>
    <scope>NUCLEOTIDE SEQUENCE [LARGE SCALE GENOMIC DNA]</scope>
    <source>
        <strain evidence="5">KCTC 39840</strain>
    </source>
</reference>
<evidence type="ECO:0000313" key="5">
    <source>
        <dbReference type="Proteomes" id="UP001284601"/>
    </source>
</evidence>
<sequence length="394" mass="40286">MNEQLQAPYAEALAAYGHRAPARLHVPGHGGGSGADPAIVAALGLPALALDVPQDTAGIDLGPSPTPFERAEALAAAAYGAGRTWFLTNGATQGNHAVCLTLAPAGSTLVVQRTCHGSVIDGLVLSGGAPVYLAPGHAPGVGLATVVTPDALRAALREHPDARAALIVSPTYFGMVADVEGCAAVAREAGVTLIVDSAWGAHFGFHPALPPSVLRAGADVALTSTHKHAGSLTQSAMLHVAPGREELRERLGRSIRLLRSTSPSSLLLASLDGARRQLAVHGARVLGDALAAAERLRDRLEQIDGCAVLDRAWDGPPVAAWDPLRVVVDVRGSGIAATTVAARMRDLHDVQPELSTHTAIVFVIPLGAPLALADHAAAALRDAIARGGDDAAPI</sequence>
<dbReference type="InterPro" id="IPR015424">
    <property type="entry name" value="PyrdxlP-dep_Trfase"/>
</dbReference>
<evidence type="ECO:0000259" key="3">
    <source>
        <dbReference type="Pfam" id="PF01276"/>
    </source>
</evidence>
<feature type="non-terminal residue" evidence="4">
    <location>
        <position position="394"/>
    </location>
</feature>
<comment type="cofactor">
    <cofactor evidence="1">
        <name>pyridoxal 5'-phosphate</name>
        <dbReference type="ChEBI" id="CHEBI:597326"/>
    </cofactor>
</comment>
<keyword evidence="2" id="KW-0663">Pyridoxal phosphate</keyword>
<dbReference type="InterPro" id="IPR015421">
    <property type="entry name" value="PyrdxlP-dep_Trfase_major"/>
</dbReference>
<feature type="domain" description="Orn/Lys/Arg decarboxylases family 1 pyridoxal-P attachment site" evidence="3">
    <location>
        <begin position="8"/>
        <end position="310"/>
    </location>
</feature>
<evidence type="ECO:0000256" key="1">
    <source>
        <dbReference type="ARBA" id="ARBA00001933"/>
    </source>
</evidence>
<dbReference type="RefSeq" id="WP_318599405.1">
    <property type="nucleotide sequence ID" value="NZ_JAWSTH010000071.1"/>
</dbReference>
<protein>
    <submittedName>
        <fullName evidence="4">Amino acid decarboxylase</fullName>
    </submittedName>
</protein>
<dbReference type="SUPFAM" id="SSF53383">
    <property type="entry name" value="PLP-dependent transferases"/>
    <property type="match status" value="1"/>
</dbReference>
<evidence type="ECO:0000256" key="2">
    <source>
        <dbReference type="ARBA" id="ARBA00022898"/>
    </source>
</evidence>
<dbReference type="Pfam" id="PF01276">
    <property type="entry name" value="OKR_DC_1"/>
    <property type="match status" value="1"/>
</dbReference>
<dbReference type="PANTHER" id="PTHR43277:SF4">
    <property type="entry name" value="ARGININE DECARBOXYLASE"/>
    <property type="match status" value="1"/>
</dbReference>
<dbReference type="InterPro" id="IPR052357">
    <property type="entry name" value="Orn_Lys_Arg_decarboxylase-I"/>
</dbReference>
<dbReference type="InterPro" id="IPR000310">
    <property type="entry name" value="Orn/Lys/Arg_deCO2ase_major_dom"/>
</dbReference>
<comment type="caution">
    <text evidence="4">The sequence shown here is derived from an EMBL/GenBank/DDBJ whole genome shotgun (WGS) entry which is preliminary data.</text>
</comment>
<keyword evidence="5" id="KW-1185">Reference proteome</keyword>
<dbReference type="EMBL" id="JAWSTH010000071">
    <property type="protein sequence ID" value="MDW5596969.1"/>
    <property type="molecule type" value="Genomic_DNA"/>
</dbReference>
<dbReference type="PANTHER" id="PTHR43277">
    <property type="entry name" value="ARGININE DECARBOXYLASE"/>
    <property type="match status" value="1"/>
</dbReference>
<evidence type="ECO:0000313" key="4">
    <source>
        <dbReference type="EMBL" id="MDW5596969.1"/>
    </source>
</evidence>